<dbReference type="SUPFAM" id="SSF50729">
    <property type="entry name" value="PH domain-like"/>
    <property type="match status" value="1"/>
</dbReference>
<organism evidence="5 6">
    <name type="scientific">Lingula anatina</name>
    <name type="common">Brachiopod</name>
    <name type="synonym">Lingula unguis</name>
    <dbReference type="NCBI Taxonomy" id="7574"/>
    <lineage>
        <taxon>Eukaryota</taxon>
        <taxon>Metazoa</taxon>
        <taxon>Spiralia</taxon>
        <taxon>Lophotrochozoa</taxon>
        <taxon>Brachiopoda</taxon>
        <taxon>Linguliformea</taxon>
        <taxon>Lingulata</taxon>
        <taxon>Lingulida</taxon>
        <taxon>Linguloidea</taxon>
        <taxon>Lingulidae</taxon>
        <taxon>Lingula</taxon>
    </lineage>
</organism>
<dbReference type="OrthoDB" id="185618at2759"/>
<dbReference type="Proteomes" id="UP000085678">
    <property type="component" value="Unplaced"/>
</dbReference>
<feature type="region of interest" description="Disordered" evidence="3">
    <location>
        <begin position="315"/>
        <end position="345"/>
    </location>
</feature>
<feature type="compositionally biased region" description="Low complexity" evidence="3">
    <location>
        <begin position="86"/>
        <end position="103"/>
    </location>
</feature>
<dbReference type="AlphaFoldDB" id="A0A1S3K8U3"/>
<gene>
    <name evidence="6" type="primary">LOC106179731</name>
</gene>
<feature type="region of interest" description="Disordered" evidence="3">
    <location>
        <begin position="241"/>
        <end position="266"/>
    </location>
</feature>
<feature type="region of interest" description="Disordered" evidence="3">
    <location>
        <begin position="15"/>
        <end position="115"/>
    </location>
</feature>
<evidence type="ECO:0000313" key="5">
    <source>
        <dbReference type="Proteomes" id="UP000085678"/>
    </source>
</evidence>
<evidence type="ECO:0000256" key="3">
    <source>
        <dbReference type="SAM" id="MobiDB-lite"/>
    </source>
</evidence>
<feature type="compositionally biased region" description="Low complexity" evidence="3">
    <location>
        <begin position="176"/>
        <end position="188"/>
    </location>
</feature>
<feature type="domain" description="RanBD1" evidence="4">
    <location>
        <begin position="336"/>
        <end position="439"/>
    </location>
</feature>
<dbReference type="PANTHER" id="PTHR23138:SF142">
    <property type="entry name" value="RAN-BINDING PROTEIN 3B-RELATED"/>
    <property type="match status" value="1"/>
</dbReference>
<dbReference type="Gene3D" id="2.30.29.30">
    <property type="entry name" value="Pleckstrin-homology domain (PH domain)/Phosphotyrosine-binding domain (PTB)"/>
    <property type="match status" value="1"/>
</dbReference>
<dbReference type="GeneID" id="106179731"/>
<dbReference type="SMART" id="SM00160">
    <property type="entry name" value="RanBD"/>
    <property type="match status" value="1"/>
</dbReference>
<evidence type="ECO:0000256" key="1">
    <source>
        <dbReference type="ARBA" id="ARBA00004123"/>
    </source>
</evidence>
<dbReference type="GO" id="GO:0006611">
    <property type="term" value="P:protein export from nucleus"/>
    <property type="evidence" value="ECO:0007669"/>
    <property type="project" value="TreeGrafter"/>
</dbReference>
<dbReference type="InterPro" id="IPR000156">
    <property type="entry name" value="Ran_bind_dom"/>
</dbReference>
<proteinExistence type="predicted"/>
<dbReference type="InterPro" id="IPR045255">
    <property type="entry name" value="RanBP1-like"/>
</dbReference>
<feature type="compositionally biased region" description="Low complexity" evidence="3">
    <location>
        <begin position="214"/>
        <end position="223"/>
    </location>
</feature>
<dbReference type="PANTHER" id="PTHR23138">
    <property type="entry name" value="RAN BINDING PROTEIN"/>
    <property type="match status" value="1"/>
</dbReference>
<feature type="region of interest" description="Disordered" evidence="3">
    <location>
        <begin position="488"/>
        <end position="576"/>
    </location>
</feature>
<keyword evidence="2" id="KW-0539">Nucleus</keyword>
<dbReference type="PROSITE" id="PS50196">
    <property type="entry name" value="RANBD1"/>
    <property type="match status" value="1"/>
</dbReference>
<sequence length="576" mass="62120">MQLFIDLGRKNMADINTENKSPGKRHVFGQGMSERVAQGSENSQENLPSQGFLFGQGMSQRVTKAATETKDETTSEKKETVHHAAPSSSGSGSQLFSSQLPSSPETGTTRHPLSATCGSFASSGATSGFTSASAATSGVARPFGGFRPVTAPMTGSTGVLAPSKFAPNPFASRPAESGVSSTSAQSSDSESEERKERPIIAPAHLRVSPLVRRSNSSSNEANSSFAVRNILRPSTLSAQTAELGKGLKSDEESEPCSSSADGEKTKPLSLLSHQSEDGQKGSVFACVVTKPSSTETEGQKFVFGQKMDERVVNAPLSPAAEPSENTFEEKAKSEENTTPTKTLEESANEYQAKQAIKEYKEVEVVTGEEEESNVFHNYCKLFVFDKSTQAWVEKGRGHLRLNDSLPDENRKFHSRLVMRTTGSLRVVLNCKIWSGMSVDRASHKSVRITALEEDGLKVYLIMATPKDTEQLFRAIDWRVQQLKVAEETEAKTAETVASNSENGVGSHSHHSKRKVEDNETEATGGVEVPSKKSRQSSSPEDSDRPLDSQEESNCDSLLDVDSASNSSYSLQSTPGQ</sequence>
<feature type="compositionally biased region" description="Basic and acidic residues" evidence="3">
    <location>
        <begin position="67"/>
        <end position="82"/>
    </location>
</feature>
<feature type="compositionally biased region" description="Polar residues" evidence="3">
    <location>
        <begin position="562"/>
        <end position="576"/>
    </location>
</feature>
<dbReference type="RefSeq" id="XP_013418922.1">
    <property type="nucleotide sequence ID" value="XM_013563468.2"/>
</dbReference>
<dbReference type="Pfam" id="PF00638">
    <property type="entry name" value="Ran_BP1"/>
    <property type="match status" value="1"/>
</dbReference>
<feature type="compositionally biased region" description="Polar residues" evidence="3">
    <location>
        <begin position="39"/>
        <end position="49"/>
    </location>
</feature>
<evidence type="ECO:0000256" key="2">
    <source>
        <dbReference type="ARBA" id="ARBA00023242"/>
    </source>
</evidence>
<feature type="region of interest" description="Disordered" evidence="3">
    <location>
        <begin position="157"/>
        <end position="223"/>
    </location>
</feature>
<name>A0A1S3K8U3_LINAN</name>
<comment type="subcellular location">
    <subcellularLocation>
        <location evidence="1">Nucleus</location>
    </subcellularLocation>
</comment>
<reference evidence="6" key="1">
    <citation type="submission" date="2025-08" db="UniProtKB">
        <authorList>
            <consortium name="RefSeq"/>
        </authorList>
    </citation>
    <scope>IDENTIFICATION</scope>
    <source>
        <tissue evidence="6">Gonads</tissue>
    </source>
</reference>
<accession>A0A1S3K8U3</accession>
<dbReference type="CDD" id="cd13180">
    <property type="entry name" value="RanBD_RanBP3"/>
    <property type="match status" value="1"/>
</dbReference>
<keyword evidence="5" id="KW-1185">Reference proteome</keyword>
<evidence type="ECO:0000259" key="4">
    <source>
        <dbReference type="PROSITE" id="PS50196"/>
    </source>
</evidence>
<protein>
    <submittedName>
        <fullName evidence="6">Ran-binding protein 3 isoform X2</fullName>
    </submittedName>
</protein>
<dbReference type="GO" id="GO:0005634">
    <property type="term" value="C:nucleus"/>
    <property type="evidence" value="ECO:0007669"/>
    <property type="project" value="UniProtKB-SubCell"/>
</dbReference>
<dbReference type="InterPro" id="IPR011993">
    <property type="entry name" value="PH-like_dom_sf"/>
</dbReference>
<evidence type="ECO:0000313" key="6">
    <source>
        <dbReference type="RefSeq" id="XP_013418922.1"/>
    </source>
</evidence>